<dbReference type="SUPFAM" id="SSF53098">
    <property type="entry name" value="Ribonuclease H-like"/>
    <property type="match status" value="1"/>
</dbReference>
<evidence type="ECO:0000313" key="2">
    <source>
        <dbReference type="EMBL" id="KAI0292848.1"/>
    </source>
</evidence>
<organism evidence="2 3">
    <name type="scientific">Multifurca ochricompacta</name>
    <dbReference type="NCBI Taxonomy" id="376703"/>
    <lineage>
        <taxon>Eukaryota</taxon>
        <taxon>Fungi</taxon>
        <taxon>Dikarya</taxon>
        <taxon>Basidiomycota</taxon>
        <taxon>Agaricomycotina</taxon>
        <taxon>Agaricomycetes</taxon>
        <taxon>Russulales</taxon>
        <taxon>Russulaceae</taxon>
        <taxon>Multifurca</taxon>
    </lineage>
</organism>
<name>A0AAD4QIM6_9AGAM</name>
<feature type="region of interest" description="Disordered" evidence="1">
    <location>
        <begin position="263"/>
        <end position="318"/>
    </location>
</feature>
<gene>
    <name evidence="2" type="ORF">B0F90DRAFT_1822542</name>
</gene>
<dbReference type="EMBL" id="WTXG01000109">
    <property type="protein sequence ID" value="KAI0292848.1"/>
    <property type="molecule type" value="Genomic_DNA"/>
</dbReference>
<proteinExistence type="predicted"/>
<keyword evidence="3" id="KW-1185">Reference proteome</keyword>
<dbReference type="AlphaFoldDB" id="A0AAD4QIM6"/>
<evidence type="ECO:0000313" key="3">
    <source>
        <dbReference type="Proteomes" id="UP001203297"/>
    </source>
</evidence>
<comment type="caution">
    <text evidence="2">The sequence shown here is derived from an EMBL/GenBank/DDBJ whole genome shotgun (WGS) entry which is preliminary data.</text>
</comment>
<accession>A0AAD4QIM6</accession>
<dbReference type="InterPro" id="IPR012337">
    <property type="entry name" value="RNaseH-like_sf"/>
</dbReference>
<reference evidence="2" key="1">
    <citation type="journal article" date="2022" name="New Phytol.">
        <title>Evolutionary transition to the ectomycorrhizal habit in the genomes of a hyperdiverse lineage of mushroom-forming fungi.</title>
        <authorList>
            <person name="Looney B."/>
            <person name="Miyauchi S."/>
            <person name="Morin E."/>
            <person name="Drula E."/>
            <person name="Courty P.E."/>
            <person name="Kohler A."/>
            <person name="Kuo A."/>
            <person name="LaButti K."/>
            <person name="Pangilinan J."/>
            <person name="Lipzen A."/>
            <person name="Riley R."/>
            <person name="Andreopoulos W."/>
            <person name="He G."/>
            <person name="Johnson J."/>
            <person name="Nolan M."/>
            <person name="Tritt A."/>
            <person name="Barry K.W."/>
            <person name="Grigoriev I.V."/>
            <person name="Nagy L.G."/>
            <person name="Hibbett D."/>
            <person name="Henrissat B."/>
            <person name="Matheny P.B."/>
            <person name="Labbe J."/>
            <person name="Martin F.M."/>
        </authorList>
    </citation>
    <scope>NUCLEOTIDE SEQUENCE</scope>
    <source>
        <strain evidence="2">BPL690</strain>
    </source>
</reference>
<protein>
    <submittedName>
        <fullName evidence="2">Uncharacterized protein</fullName>
    </submittedName>
</protein>
<dbReference type="Proteomes" id="UP001203297">
    <property type="component" value="Unassembled WGS sequence"/>
</dbReference>
<evidence type="ECO:0000256" key="1">
    <source>
        <dbReference type="SAM" id="MobiDB-lite"/>
    </source>
</evidence>
<sequence>MKTPTGSFAGIAVANTTLAGVAPLPRSGVDTVKAPHTGVASAYSADLHRPLPSKTHRDGAASVSLTMLDAKRSTAMSTMAAFTVGEGGPMVFYEHMHYTLANGMHTKIAMSVSVRIEGGRAVLPTDSDPGNHWATLILDIKMLSILYGDSYKLPPPVELRNVLHWCANAMAHALLPTLFPLMPEDGCISAWMDMLIQIVSYWKRTNLEILSTSNIVPTPVFKFQMTIPQQTMFSPVVPQRNTPKSAFKAQTQTLTSSGFHMAEAQQNSAYSKKRSITPPPHLPKKHEKASHAPPIAPPQANRYEPENSDTNQHTTPTRANFDATREKLETEHIVSEAENVMAKQLQYLWTQENLTVSCDGGTMKGGEAFWTIHVSTPNRKVYLMECREATSESHTGVWIKDVVLETVNTIGHPRISAVVPTALNLADIIHHINNTLKDIVKLPYFQNTIKTVHAVITKFHTTASHLATAELKAVLTQDVSGDASGI</sequence>
<feature type="compositionally biased region" description="Polar residues" evidence="1">
    <location>
        <begin position="308"/>
        <end position="318"/>
    </location>
</feature>